<dbReference type="RefSeq" id="WP_013958979.1">
    <property type="nucleotide sequence ID" value="NC_015727.1"/>
</dbReference>
<accession>F8GX57</accession>
<dbReference type="Pfam" id="PF02738">
    <property type="entry name" value="MoCoBD_1"/>
    <property type="match status" value="1"/>
</dbReference>
<sequence>MGRVATITRRTFLIGSAALAGGVAFGIYKFKRELPNPLLHELSSGEAAITPYVKIDANGITLITPRGDKGQGAYSVQAYLLAEELDVDPLKVRLSPGLPDAAYYNGAVLEEAAPKPSYDDSWLAERMRASMEAPAKLLGMQVTGGSSTVRDAFVKLRTAGAVARETLKEAAARQSGVPRDQLKTEDGHVILPDGKRIAYTQLAAAAATLEPVRGIPLRSESQWRYLGKAVPRVDMMRKCTGTEVYGIDFAVEGMVYASVRANPGIGAPVKRFDATKAEKMRGIKKIVPIRSGVGVIADNTWRAFQAVNAIDIEWAAANYPGDQAELWKSLADSFTDKRRDSRPRNDGDVDKALRTGHVIEAEYRVPYLAHAPMEPMNAVVRVMDDRCEIWTGTQIPGFVQEHAAKLTGLAKEKVLVHGLPMGGSFGHRLEDTHVLQAVELAMAVKGTPVKLTWSREEDMSHDYPRPAGIARGLGAIKDGHVEVYDLSIASSSVAASWLGRLMGAPPGPDQSIIAGAWDQPFAIPHYRVSGYRAPETVPVSSWRSVGASGSAFFHDGFLDELIHAAGADPLEERIRLCHHDLSRKVLEAVGQMSGWNGPKTEANRGRGVAFCMAFGVPVAQVIEVTKTSKGIRIDKVFVAMEVGKVLDPRNFEAQATGGIIWGLGHAIHGELTYQGHRPRQSNFTAYESLKLYQVPKIEVRALTNGSKIHGIGEPTVPPAAPALANAIFAATGQRIRELPLRKHIEFA</sequence>
<dbReference type="InterPro" id="IPR012368">
    <property type="entry name" value="OxRdtase_Mopterin-bd_su_IorB"/>
</dbReference>
<dbReference type="PIRSF" id="PIRSF036389">
    <property type="entry name" value="IOR_B"/>
    <property type="match status" value="1"/>
</dbReference>
<feature type="transmembrane region" description="Helical" evidence="1">
    <location>
        <begin position="12"/>
        <end position="30"/>
    </location>
</feature>
<keyword evidence="3" id="KW-0614">Plasmid</keyword>
<dbReference type="HOGENOM" id="CLU_013917_0_1_4"/>
<dbReference type="Proteomes" id="UP000006798">
    <property type="component" value="Plasmid pBB1"/>
</dbReference>
<feature type="domain" description="Aldehyde oxidase/xanthine dehydrogenase a/b hammerhead" evidence="2">
    <location>
        <begin position="240"/>
        <end position="318"/>
    </location>
</feature>
<keyword evidence="3" id="KW-0560">Oxidoreductase</keyword>
<keyword evidence="1" id="KW-0812">Transmembrane</keyword>
<name>F8GX57_CUPNN</name>
<dbReference type="KEGG" id="cnc:CNE_BB1p05070"/>
<evidence type="ECO:0000313" key="3">
    <source>
        <dbReference type="EMBL" id="AEI81927.1"/>
    </source>
</evidence>
<dbReference type="SMART" id="SM01008">
    <property type="entry name" value="Ald_Xan_dh_C"/>
    <property type="match status" value="1"/>
</dbReference>
<proteinExistence type="predicted"/>
<dbReference type="PANTHER" id="PTHR47495">
    <property type="entry name" value="ALDEHYDE DEHYDROGENASE"/>
    <property type="match status" value="1"/>
</dbReference>
<gene>
    <name evidence="3" type="primary">iorB1</name>
    <name evidence="3" type="ordered locus">CNE_BB1p05070</name>
</gene>
<dbReference type="EMBL" id="CP002879">
    <property type="protein sequence ID" value="AEI81927.1"/>
    <property type="molecule type" value="Genomic_DNA"/>
</dbReference>
<dbReference type="GO" id="GO:0047121">
    <property type="term" value="F:isoquinoline 1-oxidoreductase activity"/>
    <property type="evidence" value="ECO:0007669"/>
    <property type="project" value="UniProtKB-EC"/>
</dbReference>
<dbReference type="Gene3D" id="3.30.365.10">
    <property type="entry name" value="Aldehyde oxidase/xanthine dehydrogenase, molybdopterin binding domain"/>
    <property type="match status" value="4"/>
</dbReference>
<dbReference type="SUPFAM" id="SSF56003">
    <property type="entry name" value="Molybdenum cofactor-binding domain"/>
    <property type="match status" value="2"/>
</dbReference>
<dbReference type="InterPro" id="IPR000674">
    <property type="entry name" value="Ald_Oxase/Xan_DH_a/b"/>
</dbReference>
<organism evidence="3 4">
    <name type="scientific">Cupriavidus necator (strain ATCC 43291 / DSM 13513 / CCUG 52238 / LMG 8453 / N-1)</name>
    <name type="common">Ralstonia eutropha</name>
    <dbReference type="NCBI Taxonomy" id="1042878"/>
    <lineage>
        <taxon>Bacteria</taxon>
        <taxon>Pseudomonadati</taxon>
        <taxon>Pseudomonadota</taxon>
        <taxon>Betaproteobacteria</taxon>
        <taxon>Burkholderiales</taxon>
        <taxon>Burkholderiaceae</taxon>
        <taxon>Cupriavidus</taxon>
    </lineage>
</organism>
<dbReference type="Gene3D" id="3.90.1170.50">
    <property type="entry name" value="Aldehyde oxidase/xanthine dehydrogenase, a/b hammerhead"/>
    <property type="match status" value="1"/>
</dbReference>
<reference evidence="3 4" key="1">
    <citation type="journal article" date="2011" name="J. Bacteriol.">
        <title>Complete genome sequence of the type strain Cupriavidus necator N-1.</title>
        <authorList>
            <person name="Poehlein A."/>
            <person name="Kusian B."/>
            <person name="Friedrich B."/>
            <person name="Daniel R."/>
            <person name="Bowien B."/>
        </authorList>
    </citation>
    <scope>NUCLEOTIDE SEQUENCE [LARGE SCALE GENOMIC DNA]</scope>
    <source>
        <strain evidence="4">ATCC 43291 / DSM 13513 / CCUG 52238 / LMG 8453 / N-1</strain>
        <plasmid evidence="3 4">pBB1</plasmid>
    </source>
</reference>
<dbReference type="AlphaFoldDB" id="F8GX57"/>
<dbReference type="PANTHER" id="PTHR47495:SF2">
    <property type="entry name" value="ALDEHYDE DEHYDROGENASE"/>
    <property type="match status" value="1"/>
</dbReference>
<keyword evidence="1" id="KW-0472">Membrane</keyword>
<dbReference type="GeneID" id="34312684"/>
<evidence type="ECO:0000259" key="2">
    <source>
        <dbReference type="SMART" id="SM01008"/>
    </source>
</evidence>
<geneLocation type="plasmid" evidence="3 4">
    <name>pBB1</name>
</geneLocation>
<protein>
    <submittedName>
        <fullName evidence="3">Isoquinoline 1-oxidoreductase subunit beta</fullName>
        <ecNumber evidence="3">1.3.99.16</ecNumber>
    </submittedName>
</protein>
<keyword evidence="1" id="KW-1133">Transmembrane helix</keyword>
<evidence type="ECO:0000313" key="4">
    <source>
        <dbReference type="Proteomes" id="UP000006798"/>
    </source>
</evidence>
<dbReference type="EC" id="1.3.99.16" evidence="3"/>
<dbReference type="InterPro" id="IPR037165">
    <property type="entry name" value="AldOxase/xan_DH_Mopterin-bd_sf"/>
</dbReference>
<dbReference type="InterPro" id="IPR052516">
    <property type="entry name" value="N-heterocyclic_Hydroxylase"/>
</dbReference>
<evidence type="ECO:0000256" key="1">
    <source>
        <dbReference type="SAM" id="Phobius"/>
    </source>
</evidence>
<dbReference type="InterPro" id="IPR008274">
    <property type="entry name" value="AldOxase/xan_DH_MoCoBD1"/>
</dbReference>